<accession>A0AAV7ASF0</accession>
<evidence type="ECO:0000313" key="2">
    <source>
        <dbReference type="Proteomes" id="UP000824782"/>
    </source>
</evidence>
<dbReference type="Proteomes" id="UP000824782">
    <property type="component" value="Unassembled WGS sequence"/>
</dbReference>
<keyword evidence="2" id="KW-1185">Reference proteome</keyword>
<dbReference type="PANTHER" id="PTHR36288:SF1">
    <property type="entry name" value="SIMILAR TO RIKEN CDNA A930018P22"/>
    <property type="match status" value="1"/>
</dbReference>
<dbReference type="InterPro" id="IPR040027">
    <property type="entry name" value="C11orf91-like"/>
</dbReference>
<dbReference type="AlphaFoldDB" id="A0AAV7ASF0"/>
<protein>
    <submittedName>
        <fullName evidence="1">Uncharacterized protein</fullName>
    </submittedName>
</protein>
<comment type="caution">
    <text evidence="1">The sequence shown here is derived from an EMBL/GenBank/DDBJ whole genome shotgun (WGS) entry which is preliminary data.</text>
</comment>
<reference evidence="1" key="1">
    <citation type="thesis" date="2020" institute="ProQuest LLC" country="789 East Eisenhower Parkway, Ann Arbor, MI, USA">
        <title>Comparative Genomics and Chromosome Evolution.</title>
        <authorList>
            <person name="Mudd A.B."/>
        </authorList>
    </citation>
    <scope>NUCLEOTIDE SEQUENCE</scope>
    <source>
        <strain evidence="1">237g6f4</strain>
        <tissue evidence="1">Blood</tissue>
    </source>
</reference>
<dbReference type="Pfam" id="PF17669">
    <property type="entry name" value="DUF5529"/>
    <property type="match status" value="2"/>
</dbReference>
<dbReference type="PANTHER" id="PTHR36288">
    <property type="entry name" value="SIMILAR TO RIKEN CDNA A930018P22"/>
    <property type="match status" value="1"/>
</dbReference>
<dbReference type="EMBL" id="WNYA01000007">
    <property type="protein sequence ID" value="KAG8564499.1"/>
    <property type="molecule type" value="Genomic_DNA"/>
</dbReference>
<organism evidence="1 2">
    <name type="scientific">Engystomops pustulosus</name>
    <name type="common">Tungara frog</name>
    <name type="synonym">Physalaemus pustulosus</name>
    <dbReference type="NCBI Taxonomy" id="76066"/>
    <lineage>
        <taxon>Eukaryota</taxon>
        <taxon>Metazoa</taxon>
        <taxon>Chordata</taxon>
        <taxon>Craniata</taxon>
        <taxon>Vertebrata</taxon>
        <taxon>Euteleostomi</taxon>
        <taxon>Amphibia</taxon>
        <taxon>Batrachia</taxon>
        <taxon>Anura</taxon>
        <taxon>Neobatrachia</taxon>
        <taxon>Hyloidea</taxon>
        <taxon>Leptodactylidae</taxon>
        <taxon>Leiuperinae</taxon>
        <taxon>Engystomops</taxon>
    </lineage>
</organism>
<name>A0AAV7ASF0_ENGPU</name>
<gene>
    <name evidence="1" type="ORF">GDO81_016494</name>
</gene>
<evidence type="ECO:0000313" key="1">
    <source>
        <dbReference type="EMBL" id="KAG8564499.1"/>
    </source>
</evidence>
<proteinExistence type="predicted"/>
<sequence length="108" mass="12514">MATATPIYFPSLYDKGNFNTPENDFDIWKKLGITFTDASDSRREKVARWPPGLADLSYIPIWFFSTQTQEDPKPQTSLSDKLCEVEILIKEIELLDMTGDWFDLQKCE</sequence>